<dbReference type="PANTHER" id="PTHR10000">
    <property type="entry name" value="PHOSPHOSERINE PHOSPHATASE"/>
    <property type="match status" value="1"/>
</dbReference>
<organism evidence="1 2">
    <name type="scientific">Candidatus Merdibacter merdavium</name>
    <dbReference type="NCBI Taxonomy" id="2838692"/>
    <lineage>
        <taxon>Bacteria</taxon>
        <taxon>Bacillati</taxon>
        <taxon>Bacillota</taxon>
        <taxon>Erysipelotrichia</taxon>
        <taxon>Erysipelotrichales</taxon>
        <taxon>Erysipelotrichaceae</taxon>
        <taxon>Merdibacter</taxon>
    </lineage>
</organism>
<evidence type="ECO:0000313" key="1">
    <source>
        <dbReference type="EMBL" id="HJC36937.1"/>
    </source>
</evidence>
<dbReference type="InterPro" id="IPR000150">
    <property type="entry name" value="Cof"/>
</dbReference>
<dbReference type="SFLD" id="SFLDS00003">
    <property type="entry name" value="Haloacid_Dehalogenase"/>
    <property type="match status" value="1"/>
</dbReference>
<dbReference type="AlphaFoldDB" id="A0A9D2NS66"/>
<accession>A0A9D2NS66</accession>
<dbReference type="GO" id="GO:0005829">
    <property type="term" value="C:cytosol"/>
    <property type="evidence" value="ECO:0007669"/>
    <property type="project" value="TreeGrafter"/>
</dbReference>
<gene>
    <name evidence="1" type="ORF">H9702_07375</name>
</gene>
<dbReference type="Proteomes" id="UP000823896">
    <property type="component" value="Unassembled WGS sequence"/>
</dbReference>
<proteinExistence type="predicted"/>
<dbReference type="CDD" id="cd07516">
    <property type="entry name" value="HAD_Pase"/>
    <property type="match status" value="1"/>
</dbReference>
<dbReference type="SFLD" id="SFLDG01140">
    <property type="entry name" value="C2.B:_Phosphomannomutase_and_P"/>
    <property type="match status" value="1"/>
</dbReference>
<dbReference type="NCBIfam" id="TIGR00099">
    <property type="entry name" value="Cof-subfamily"/>
    <property type="match status" value="1"/>
</dbReference>
<evidence type="ECO:0000313" key="2">
    <source>
        <dbReference type="Proteomes" id="UP000823896"/>
    </source>
</evidence>
<dbReference type="PANTHER" id="PTHR10000:SF8">
    <property type="entry name" value="HAD SUPERFAMILY HYDROLASE-LIKE, TYPE 3"/>
    <property type="match status" value="1"/>
</dbReference>
<reference evidence="1" key="2">
    <citation type="submission" date="2021-04" db="EMBL/GenBank/DDBJ databases">
        <authorList>
            <person name="Gilroy R."/>
        </authorList>
    </citation>
    <scope>NUCLEOTIDE SEQUENCE</scope>
    <source>
        <strain evidence="1">CHK187-11901</strain>
    </source>
</reference>
<keyword evidence="1" id="KW-0378">Hydrolase</keyword>
<dbReference type="EMBL" id="DWWM01000048">
    <property type="protein sequence ID" value="HJC36937.1"/>
    <property type="molecule type" value="Genomic_DNA"/>
</dbReference>
<dbReference type="GO" id="GO:0000287">
    <property type="term" value="F:magnesium ion binding"/>
    <property type="evidence" value="ECO:0007669"/>
    <property type="project" value="TreeGrafter"/>
</dbReference>
<dbReference type="Gene3D" id="3.30.1240.10">
    <property type="match status" value="1"/>
</dbReference>
<dbReference type="InterPro" id="IPR023214">
    <property type="entry name" value="HAD_sf"/>
</dbReference>
<protein>
    <submittedName>
        <fullName evidence="1">Cof-type HAD-IIB family hydrolase</fullName>
    </submittedName>
</protein>
<name>A0A9D2NS66_9FIRM</name>
<dbReference type="GO" id="GO:0016791">
    <property type="term" value="F:phosphatase activity"/>
    <property type="evidence" value="ECO:0007669"/>
    <property type="project" value="TreeGrafter"/>
</dbReference>
<dbReference type="InterPro" id="IPR036412">
    <property type="entry name" value="HAD-like_sf"/>
</dbReference>
<dbReference type="Pfam" id="PF08282">
    <property type="entry name" value="Hydrolase_3"/>
    <property type="match status" value="1"/>
</dbReference>
<dbReference type="InterPro" id="IPR006379">
    <property type="entry name" value="HAD-SF_hydro_IIB"/>
</dbReference>
<dbReference type="SUPFAM" id="SSF56784">
    <property type="entry name" value="HAD-like"/>
    <property type="match status" value="1"/>
</dbReference>
<sequence>MKIEAIVTDMDGTLLKRSGGEDHIGERTRRTLIAAQESGIRLILASGRPYGRLMRYAEALRMAEHGGWLIEVNGTALYDLAGRHREVLAQLYRSEIKELYTMLVKLEYEVCAYQDSALWSHIPKRLLAAKRAYKQAHGLPQDCPLTAGAFALVSDNRSGYPAQHEAQCWEDLPEQMNKLCVADSEERIASAMEMLDTHFHGRFWWGRTSANWLEIMPLHVNKAEGLKQTAARMGIDPSKIMAFGDGENDIGMLTLCGYGYAMGNALDSVKKVAYDVCVSNEEEGVAQIVEQVLRGKEL</sequence>
<reference evidence="1" key="1">
    <citation type="journal article" date="2021" name="PeerJ">
        <title>Extensive microbial diversity within the chicken gut microbiome revealed by metagenomics and culture.</title>
        <authorList>
            <person name="Gilroy R."/>
            <person name="Ravi A."/>
            <person name="Getino M."/>
            <person name="Pursley I."/>
            <person name="Horton D.L."/>
            <person name="Alikhan N.F."/>
            <person name="Baker D."/>
            <person name="Gharbi K."/>
            <person name="Hall N."/>
            <person name="Watson M."/>
            <person name="Adriaenssens E.M."/>
            <person name="Foster-Nyarko E."/>
            <person name="Jarju S."/>
            <person name="Secka A."/>
            <person name="Antonio M."/>
            <person name="Oren A."/>
            <person name="Chaudhuri R.R."/>
            <person name="La Ragione R."/>
            <person name="Hildebrand F."/>
            <person name="Pallen M.J."/>
        </authorList>
    </citation>
    <scope>NUCLEOTIDE SEQUENCE</scope>
    <source>
        <strain evidence="1">CHK187-11901</strain>
    </source>
</reference>
<comment type="caution">
    <text evidence="1">The sequence shown here is derived from an EMBL/GenBank/DDBJ whole genome shotgun (WGS) entry which is preliminary data.</text>
</comment>
<dbReference type="Gene3D" id="3.40.50.1000">
    <property type="entry name" value="HAD superfamily/HAD-like"/>
    <property type="match status" value="1"/>
</dbReference>
<dbReference type="NCBIfam" id="TIGR01484">
    <property type="entry name" value="HAD-SF-IIB"/>
    <property type="match status" value="1"/>
</dbReference>